<name>A0A9D1ME87_9FIRM</name>
<accession>A0A9D1ME87</accession>
<reference evidence="2" key="1">
    <citation type="submission" date="2020-10" db="EMBL/GenBank/DDBJ databases">
        <authorList>
            <person name="Gilroy R."/>
        </authorList>
    </citation>
    <scope>NUCLEOTIDE SEQUENCE</scope>
    <source>
        <strain evidence="2">11687</strain>
    </source>
</reference>
<gene>
    <name evidence="2" type="ORF">IAC57_00940</name>
</gene>
<evidence type="ECO:0000313" key="3">
    <source>
        <dbReference type="Proteomes" id="UP000824081"/>
    </source>
</evidence>
<comment type="caution">
    <text evidence="2">The sequence shown here is derived from an EMBL/GenBank/DDBJ whole genome shotgun (WGS) entry which is preliminary data.</text>
</comment>
<proteinExistence type="predicted"/>
<dbReference type="EMBL" id="DVMZ01000026">
    <property type="protein sequence ID" value="HIU58644.1"/>
    <property type="molecule type" value="Genomic_DNA"/>
</dbReference>
<dbReference type="AlphaFoldDB" id="A0A9D1ME87"/>
<reference evidence="2" key="2">
    <citation type="journal article" date="2021" name="PeerJ">
        <title>Extensive microbial diversity within the chicken gut microbiome revealed by metagenomics and culture.</title>
        <authorList>
            <person name="Gilroy R."/>
            <person name="Ravi A."/>
            <person name="Getino M."/>
            <person name="Pursley I."/>
            <person name="Horton D.L."/>
            <person name="Alikhan N.F."/>
            <person name="Baker D."/>
            <person name="Gharbi K."/>
            <person name="Hall N."/>
            <person name="Watson M."/>
            <person name="Adriaenssens E.M."/>
            <person name="Foster-Nyarko E."/>
            <person name="Jarju S."/>
            <person name="Secka A."/>
            <person name="Antonio M."/>
            <person name="Oren A."/>
            <person name="Chaudhuri R.R."/>
            <person name="La Ragione R."/>
            <person name="Hildebrand F."/>
            <person name="Pallen M.J."/>
        </authorList>
    </citation>
    <scope>NUCLEOTIDE SEQUENCE</scope>
    <source>
        <strain evidence="2">11687</strain>
    </source>
</reference>
<evidence type="ECO:0000256" key="1">
    <source>
        <dbReference type="SAM" id="Coils"/>
    </source>
</evidence>
<keyword evidence="1" id="KW-0175">Coiled coil</keyword>
<organism evidence="2 3">
    <name type="scientific">Candidatus Scatosoma pullistercoris</name>
    <dbReference type="NCBI Taxonomy" id="2840934"/>
    <lineage>
        <taxon>Bacteria</taxon>
        <taxon>Bacillati</taxon>
        <taxon>Bacillota</taxon>
        <taxon>Clostridia</taxon>
        <taxon>Candidatus Scatosoma</taxon>
    </lineage>
</organism>
<feature type="coiled-coil region" evidence="1">
    <location>
        <begin position="18"/>
        <end position="45"/>
    </location>
</feature>
<sequence length="96" mass="11092">MAEEEYIRVSPAVFSAQAQSLKNRVRRLEQAAAAIRSNLVRCNREFDDVNFREAEKIVGGVQRRLTDAERTIEKLVKFLSRLEKGAEEYLNCGFER</sequence>
<evidence type="ECO:0000313" key="2">
    <source>
        <dbReference type="EMBL" id="HIU58644.1"/>
    </source>
</evidence>
<dbReference type="Proteomes" id="UP000824081">
    <property type="component" value="Unassembled WGS sequence"/>
</dbReference>
<protein>
    <submittedName>
        <fullName evidence="2">Uncharacterized protein</fullName>
    </submittedName>
</protein>